<evidence type="ECO:0000313" key="3">
    <source>
        <dbReference type="EMBL" id="MBC5843594.1"/>
    </source>
</evidence>
<dbReference type="Proteomes" id="UP000641454">
    <property type="component" value="Unassembled WGS sequence"/>
</dbReference>
<dbReference type="GO" id="GO:0016757">
    <property type="term" value="F:glycosyltransferase activity"/>
    <property type="evidence" value="ECO:0007669"/>
    <property type="project" value="InterPro"/>
</dbReference>
<dbReference type="RefSeq" id="WP_187017265.1">
    <property type="nucleotide sequence ID" value="NZ_JACRUK010000005.1"/>
</dbReference>
<dbReference type="InterPro" id="IPR028098">
    <property type="entry name" value="Glyco_trans_4-like_N"/>
</dbReference>
<dbReference type="InterPro" id="IPR001296">
    <property type="entry name" value="Glyco_trans_1"/>
</dbReference>
<evidence type="ECO:0000259" key="1">
    <source>
        <dbReference type="Pfam" id="PF00534"/>
    </source>
</evidence>
<comment type="caution">
    <text evidence="3">The sequence shown here is derived from an EMBL/GenBank/DDBJ whole genome shotgun (WGS) entry which is preliminary data.</text>
</comment>
<reference evidence="3 4" key="1">
    <citation type="submission" date="2020-08" db="EMBL/GenBank/DDBJ databases">
        <title>Description of novel Flavobacterium F-392 isolate.</title>
        <authorList>
            <person name="Saticioglu I.B."/>
            <person name="Duman M."/>
            <person name="Altun S."/>
        </authorList>
    </citation>
    <scope>NUCLEOTIDE SEQUENCE [LARGE SCALE GENOMIC DNA]</scope>
    <source>
        <strain evidence="3 4">F-392</strain>
    </source>
</reference>
<feature type="domain" description="Glycosyl transferase family 1" evidence="1">
    <location>
        <begin position="218"/>
        <end position="342"/>
    </location>
</feature>
<dbReference type="Pfam" id="PF13477">
    <property type="entry name" value="Glyco_trans_4_2"/>
    <property type="match status" value="1"/>
</dbReference>
<accession>A0A923MXP6</accession>
<feature type="domain" description="Glycosyltransferase subfamily 4-like N-terminal" evidence="2">
    <location>
        <begin position="3"/>
        <end position="151"/>
    </location>
</feature>
<evidence type="ECO:0000313" key="4">
    <source>
        <dbReference type="Proteomes" id="UP000641454"/>
    </source>
</evidence>
<name>A0A923MXP6_9FLAO</name>
<organism evidence="3 4">
    <name type="scientific">Flavobacterium muglaense</name>
    <dbReference type="NCBI Taxonomy" id="2764716"/>
    <lineage>
        <taxon>Bacteria</taxon>
        <taxon>Pseudomonadati</taxon>
        <taxon>Bacteroidota</taxon>
        <taxon>Flavobacteriia</taxon>
        <taxon>Flavobacteriales</taxon>
        <taxon>Flavobacteriaceae</taxon>
        <taxon>Flavobacterium</taxon>
    </lineage>
</organism>
<dbReference type="Pfam" id="PF00534">
    <property type="entry name" value="Glycos_transf_1"/>
    <property type="match status" value="1"/>
</dbReference>
<dbReference type="SUPFAM" id="SSF53756">
    <property type="entry name" value="UDP-Glycosyltransferase/glycogen phosphorylase"/>
    <property type="match status" value="1"/>
</dbReference>
<dbReference type="Gene3D" id="3.40.50.2000">
    <property type="entry name" value="Glycogen Phosphorylase B"/>
    <property type="match status" value="2"/>
</dbReference>
<sequence>MKILFVSMNSIHFVRWIENLKDSEHDLYWFDVLDRGELQTFPRVKQYAKWKERKMPYIKGEYFLKKKMSTVFNIIQPLLEVTIDEKLKQIIEEINPDVVHSFEMQNCSYPILRTMKKFPNLKWIYSCWGNDLYYYKDLSRHNAKLRKVLQRVDYLQADCERDCKLAVGLGFSGYLNEVIPGGTGYMVESLAKHKKEIAERKIILIKGYQHIFGRALIVVQEMEKIQLTYPEYEIVIFGSHQEVCSFIENKKLPFKFFTRNELSQQELLQLMGQSLLYIGNSISDGIPNTLLEAIVMGAFPIQSNPGNATAEIIADGINGFLINDPECNNEIYSIICKALNNKSLIAKAYAFNENIAKLRLDYAINNIKVNNLYRKIVNESRS</sequence>
<dbReference type="AlphaFoldDB" id="A0A923MXP6"/>
<dbReference type="EMBL" id="JACRUL010000005">
    <property type="protein sequence ID" value="MBC5843594.1"/>
    <property type="molecule type" value="Genomic_DNA"/>
</dbReference>
<evidence type="ECO:0000259" key="2">
    <source>
        <dbReference type="Pfam" id="PF13477"/>
    </source>
</evidence>
<protein>
    <submittedName>
        <fullName evidence="3">Glycosyltransferase</fullName>
    </submittedName>
</protein>
<proteinExistence type="predicted"/>
<keyword evidence="4" id="KW-1185">Reference proteome</keyword>
<gene>
    <name evidence="3" type="ORF">H8R25_03965</name>
</gene>